<feature type="transmembrane region" description="Helical" evidence="1">
    <location>
        <begin position="43"/>
        <end position="64"/>
    </location>
</feature>
<reference evidence="2 3" key="1">
    <citation type="submission" date="2013-08" db="EMBL/GenBank/DDBJ databases">
        <authorList>
            <consortium name="DOE Joint Genome Institute"/>
            <person name="Eisen J."/>
            <person name="Huntemann M."/>
            <person name="Han J."/>
            <person name="Chen A."/>
            <person name="Kyrpides N."/>
            <person name="Mavromatis K."/>
            <person name="Markowitz V."/>
            <person name="Palaniappan K."/>
            <person name="Ivanova N."/>
            <person name="Schaumberg A."/>
            <person name="Pati A."/>
            <person name="Liolios K."/>
            <person name="Nordberg H.P."/>
            <person name="Cantor M.N."/>
            <person name="Hua S.X."/>
            <person name="Woyke T."/>
        </authorList>
    </citation>
    <scope>NUCLEOTIDE SEQUENCE [LARGE SCALE GENOMIC DNA]</scope>
    <source>
        <strain evidence="2 3">DSM 2278</strain>
    </source>
</reference>
<evidence type="ECO:0000256" key="1">
    <source>
        <dbReference type="SAM" id="Phobius"/>
    </source>
</evidence>
<keyword evidence="3" id="KW-1185">Reference proteome</keyword>
<feature type="transmembrane region" description="Helical" evidence="1">
    <location>
        <begin position="12"/>
        <end position="31"/>
    </location>
</feature>
<dbReference type="Proteomes" id="UP000019483">
    <property type="component" value="Unassembled WGS sequence"/>
</dbReference>
<accession>W9DR12</accession>
<dbReference type="AlphaFoldDB" id="W9DR12"/>
<dbReference type="OrthoDB" id="385439at2157"/>
<dbReference type="EMBL" id="AZAJ01000001">
    <property type="protein sequence ID" value="ETA68028.1"/>
    <property type="molecule type" value="Genomic_DNA"/>
</dbReference>
<protein>
    <submittedName>
        <fullName evidence="2">Uncharacterized protein</fullName>
    </submittedName>
</protein>
<evidence type="ECO:0000313" key="2">
    <source>
        <dbReference type="EMBL" id="ETA68028.1"/>
    </source>
</evidence>
<keyword evidence="1" id="KW-0812">Transmembrane</keyword>
<evidence type="ECO:0000313" key="3">
    <source>
        <dbReference type="Proteomes" id="UP000019483"/>
    </source>
</evidence>
<dbReference type="STRING" id="1090322.MettiDRAFT_1475"/>
<keyword evidence="1" id="KW-1133">Transmembrane helix</keyword>
<sequence>MKTIDFLLKNILAPLIVAFLTPFVISLYSQITTDNWKYLLEQVSFTQMYLFLAVIIFWEMGIILKNRYDTVKRENLKAGALTRHFPIDGYETIFQIQYNGVLWDIRVPKGIDSFLVSSKTVDRIDVKLPPKCPLCKTELEQTRSFIKGYKWKCVSCGFTKRNNDIWHKEAERAKKIAKRKLEFHIDENK</sequence>
<keyword evidence="1" id="KW-0472">Membrane</keyword>
<organism evidence="2 3">
    <name type="scientific">Methanolobus tindarius DSM 2278</name>
    <dbReference type="NCBI Taxonomy" id="1090322"/>
    <lineage>
        <taxon>Archaea</taxon>
        <taxon>Methanobacteriati</taxon>
        <taxon>Methanobacteriota</taxon>
        <taxon>Stenosarchaea group</taxon>
        <taxon>Methanomicrobia</taxon>
        <taxon>Methanosarcinales</taxon>
        <taxon>Methanosarcinaceae</taxon>
        <taxon>Methanolobus</taxon>
    </lineage>
</organism>
<comment type="caution">
    <text evidence="2">The sequence shown here is derived from an EMBL/GenBank/DDBJ whole genome shotgun (WGS) entry which is preliminary data.</text>
</comment>
<name>W9DR12_METTI</name>
<dbReference type="RefSeq" id="WP_023845164.1">
    <property type="nucleotide sequence ID" value="NZ_AZAJ01000001.1"/>
</dbReference>
<gene>
    <name evidence="2" type="ORF">MettiDRAFT_1475</name>
</gene>
<proteinExistence type="predicted"/>